<organism evidence="2 3">
    <name type="scientific">Roseomonas populi</name>
    <dbReference type="NCBI Taxonomy" id="3121582"/>
    <lineage>
        <taxon>Bacteria</taxon>
        <taxon>Pseudomonadati</taxon>
        <taxon>Pseudomonadota</taxon>
        <taxon>Alphaproteobacteria</taxon>
        <taxon>Acetobacterales</taxon>
        <taxon>Roseomonadaceae</taxon>
        <taxon>Roseomonas</taxon>
    </lineage>
</organism>
<accession>A0ABT1XC62</accession>
<name>A0ABT1XC62_9PROT</name>
<feature type="region of interest" description="Disordered" evidence="1">
    <location>
        <begin position="77"/>
        <end position="98"/>
    </location>
</feature>
<proteinExistence type="predicted"/>
<comment type="caution">
    <text evidence="2">The sequence shown here is derived from an EMBL/GenBank/DDBJ whole genome shotgun (WGS) entry which is preliminary data.</text>
</comment>
<dbReference type="InterPro" id="IPR021333">
    <property type="entry name" value="DUF2946"/>
</dbReference>
<reference evidence="2 3" key="1">
    <citation type="submission" date="2022-06" db="EMBL/GenBank/DDBJ databases">
        <title>Roseomonas CN29.</title>
        <authorList>
            <person name="Cheng Y."/>
            <person name="He X."/>
        </authorList>
    </citation>
    <scope>NUCLEOTIDE SEQUENCE [LARGE SCALE GENOMIC DNA]</scope>
    <source>
        <strain evidence="2 3">CN29</strain>
    </source>
</reference>
<keyword evidence="3" id="KW-1185">Reference proteome</keyword>
<dbReference type="Proteomes" id="UP001524642">
    <property type="component" value="Unassembled WGS sequence"/>
</dbReference>
<gene>
    <name evidence="2" type="ORF">NRP21_27090</name>
</gene>
<dbReference type="Pfam" id="PF11162">
    <property type="entry name" value="DUF2946"/>
    <property type="match status" value="1"/>
</dbReference>
<dbReference type="EMBL" id="JANJOU010000040">
    <property type="protein sequence ID" value="MCR0985723.1"/>
    <property type="molecule type" value="Genomic_DNA"/>
</dbReference>
<evidence type="ECO:0000313" key="3">
    <source>
        <dbReference type="Proteomes" id="UP001524642"/>
    </source>
</evidence>
<evidence type="ECO:0000313" key="2">
    <source>
        <dbReference type="EMBL" id="MCR0985723.1"/>
    </source>
</evidence>
<protein>
    <submittedName>
        <fullName evidence="2">Uncharacterized protein</fullName>
    </submittedName>
</protein>
<evidence type="ECO:0000256" key="1">
    <source>
        <dbReference type="SAM" id="MobiDB-lite"/>
    </source>
</evidence>
<feature type="compositionally biased region" description="Pro residues" evidence="1">
    <location>
        <begin position="82"/>
        <end position="98"/>
    </location>
</feature>
<sequence>MPHARAMAQLASAQLIELCSHDGTRRILVGEDGQPIKASQTVDCCTLCFAPAALPVAEPVAVPLPVAYALVTEHFGREGLPSSPPRAPPQQPRAPPST</sequence>